<dbReference type="InterPro" id="IPR036237">
    <property type="entry name" value="Xyl_isomerase-like_sf"/>
</dbReference>
<dbReference type="Gene3D" id="3.20.20.150">
    <property type="entry name" value="Divalent-metal-dependent TIM barrel enzymes"/>
    <property type="match status" value="1"/>
</dbReference>
<evidence type="ECO:0000313" key="10">
    <source>
        <dbReference type="Proteomes" id="UP001319827"/>
    </source>
</evidence>
<evidence type="ECO:0000259" key="8">
    <source>
        <dbReference type="Pfam" id="PF01261"/>
    </source>
</evidence>
<name>A0ABN6DTV3_9BACT</name>
<sequence length="283" mass="30580">MLLLGAHMSIAGGVETAFARGEKVGCTAMQIFTKNANQWRGKPICAESARAFAQAWQASSIGPVIAHDTYLINLASPEEDKWRRSIEAFLDEMRRCALLGVPALVMHPGAHLGSGEQAGLARLCAAFRLIFAEAPAEVRVLLENTAGQGSCLGAPLEHLAAVFEGVPQGRFGVCFDTCHAFAAGHDLSSAEGYEAVMAEFDRLVGLERIEAFHLNDSKKGLGSRVDRHEHIGRGALGRACFEALMRDQRFSGVPKILETPKGDDDEFDLMNLALLREMAGECQ</sequence>
<keyword evidence="3 7" id="KW-0227">DNA damage</keyword>
<comment type="function">
    <text evidence="7">Endonuclease IV plays a role in DNA repair. It cleaves phosphodiester bonds at apurinic or apyrimidinic (AP) sites, generating a 3'-hydroxyl group and a 5'-terminal sugar phosphate.</text>
</comment>
<dbReference type="Proteomes" id="UP001319827">
    <property type="component" value="Chromosome"/>
</dbReference>
<dbReference type="InterPro" id="IPR001719">
    <property type="entry name" value="AP_endonuc_2"/>
</dbReference>
<keyword evidence="6 7" id="KW-0234">DNA repair</keyword>
<evidence type="ECO:0000256" key="3">
    <source>
        <dbReference type="ARBA" id="ARBA00022763"/>
    </source>
</evidence>
<comment type="similarity">
    <text evidence="1 7">Belongs to the AP endonuclease 2 family.</text>
</comment>
<comment type="catalytic activity">
    <reaction evidence="7">
        <text>Endonucleolytic cleavage to 5'-phosphooligonucleotide end-products.</text>
        <dbReference type="EC" id="3.1.21.2"/>
    </reaction>
</comment>
<dbReference type="PROSITE" id="PS00729">
    <property type="entry name" value="AP_NUCLEASE_F2_1"/>
    <property type="match status" value="1"/>
</dbReference>
<organism evidence="9 10">
    <name type="scientific">Desulfuromonas versatilis</name>
    <dbReference type="NCBI Taxonomy" id="2802975"/>
    <lineage>
        <taxon>Bacteria</taxon>
        <taxon>Pseudomonadati</taxon>
        <taxon>Thermodesulfobacteriota</taxon>
        <taxon>Desulfuromonadia</taxon>
        <taxon>Desulfuromonadales</taxon>
        <taxon>Desulfuromonadaceae</taxon>
        <taxon>Desulfuromonas</taxon>
    </lineage>
</organism>
<dbReference type="SMART" id="SM00518">
    <property type="entry name" value="AP2Ec"/>
    <property type="match status" value="1"/>
</dbReference>
<dbReference type="GO" id="GO:0004519">
    <property type="term" value="F:endonuclease activity"/>
    <property type="evidence" value="ECO:0007669"/>
    <property type="project" value="UniProtKB-KW"/>
</dbReference>
<dbReference type="PROSITE" id="PS00731">
    <property type="entry name" value="AP_NUCLEASE_F2_3"/>
    <property type="match status" value="1"/>
</dbReference>
<feature type="binding site" evidence="7">
    <location>
        <position position="67"/>
    </location>
    <ligand>
        <name>Zn(2+)</name>
        <dbReference type="ChEBI" id="CHEBI:29105"/>
        <label>1</label>
    </ligand>
</feature>
<keyword evidence="5 7" id="KW-0862">Zinc</keyword>
<feature type="binding site" evidence="7">
    <location>
        <position position="143"/>
    </location>
    <ligand>
        <name>Zn(2+)</name>
        <dbReference type="ChEBI" id="CHEBI:29105"/>
        <label>1</label>
    </ligand>
</feature>
<evidence type="ECO:0000256" key="1">
    <source>
        <dbReference type="ARBA" id="ARBA00005340"/>
    </source>
</evidence>
<dbReference type="EC" id="3.1.21.2" evidence="7"/>
<keyword evidence="7" id="KW-0540">Nuclease</keyword>
<feature type="binding site" evidence="7">
    <location>
        <position position="107"/>
    </location>
    <ligand>
        <name>Zn(2+)</name>
        <dbReference type="ChEBI" id="CHEBI:29105"/>
        <label>1</label>
    </ligand>
</feature>
<accession>A0ABN6DTV3</accession>
<feature type="binding site" evidence="7">
    <location>
        <position position="176"/>
    </location>
    <ligand>
        <name>Zn(2+)</name>
        <dbReference type="ChEBI" id="CHEBI:29105"/>
        <label>2</label>
    </ligand>
</feature>
<keyword evidence="2 7" id="KW-0479">Metal-binding</keyword>
<dbReference type="PANTHER" id="PTHR21445:SF0">
    <property type="entry name" value="APURINIC-APYRIMIDINIC ENDONUCLEASE"/>
    <property type="match status" value="1"/>
</dbReference>
<feature type="binding site" evidence="7">
    <location>
        <position position="213"/>
    </location>
    <ligand>
        <name>Zn(2+)</name>
        <dbReference type="ChEBI" id="CHEBI:29105"/>
        <label>2</label>
    </ligand>
</feature>
<keyword evidence="7 9" id="KW-0255">Endonuclease</keyword>
<feature type="binding site" evidence="7">
    <location>
        <position position="226"/>
    </location>
    <ligand>
        <name>Zn(2+)</name>
        <dbReference type="ChEBI" id="CHEBI:29105"/>
        <label>3</label>
    </ligand>
</feature>
<feature type="binding site" evidence="7">
    <location>
        <position position="143"/>
    </location>
    <ligand>
        <name>Zn(2+)</name>
        <dbReference type="ChEBI" id="CHEBI:29105"/>
        <label>2</label>
    </ligand>
</feature>
<dbReference type="Pfam" id="PF01261">
    <property type="entry name" value="AP_endonuc_2"/>
    <property type="match status" value="1"/>
</dbReference>
<dbReference type="PROSITE" id="PS00730">
    <property type="entry name" value="AP_NUCLEASE_F2_2"/>
    <property type="match status" value="1"/>
</dbReference>
<dbReference type="PANTHER" id="PTHR21445">
    <property type="entry name" value="ENDONUCLEASE IV ENDODEOXYRIBONUCLEASE IV"/>
    <property type="match status" value="1"/>
</dbReference>
<dbReference type="CDD" id="cd00019">
    <property type="entry name" value="AP2Ec"/>
    <property type="match status" value="1"/>
</dbReference>
<proteinExistence type="inferred from homology"/>
<gene>
    <name evidence="7 9" type="primary">nfo</name>
    <name evidence="9" type="ORF">DESUT3_05740</name>
</gene>
<dbReference type="InterPro" id="IPR018246">
    <property type="entry name" value="AP_endonuc_F2_Zn_BS"/>
</dbReference>
<evidence type="ECO:0000256" key="4">
    <source>
        <dbReference type="ARBA" id="ARBA00022801"/>
    </source>
</evidence>
<feature type="domain" description="Xylose isomerase-like TIM barrel" evidence="8">
    <location>
        <begin position="20"/>
        <end position="263"/>
    </location>
</feature>
<protein>
    <recommendedName>
        <fullName evidence="7">Probable endonuclease 4</fullName>
        <ecNumber evidence="7">3.1.21.2</ecNumber>
    </recommendedName>
    <alternativeName>
        <fullName evidence="7">Endodeoxyribonuclease IV</fullName>
    </alternativeName>
    <alternativeName>
        <fullName evidence="7">Endonuclease IV</fullName>
    </alternativeName>
</protein>
<reference evidence="9 10" key="2">
    <citation type="journal article" date="2021" name="Int. J. Syst. Evol. Microbiol.">
        <title>Isolation and Polyphasic Characterization of Desulfuromonas versatilis sp. Nov., an Electrogenic Bacteria Capable of Versatile Metabolism Isolated from a Graphene Oxide-Reducing Enrichment Culture.</title>
        <authorList>
            <person name="Xie L."/>
            <person name="Yoshida N."/>
            <person name="Ishii S."/>
            <person name="Meng L."/>
        </authorList>
    </citation>
    <scope>NUCLEOTIDE SEQUENCE [LARGE SCALE GENOMIC DNA]</scope>
    <source>
        <strain evidence="9 10">NIT-T3</strain>
    </source>
</reference>
<dbReference type="InterPro" id="IPR013022">
    <property type="entry name" value="Xyl_isomerase-like_TIM-brl"/>
</dbReference>
<feature type="binding site" evidence="7">
    <location>
        <position position="258"/>
    </location>
    <ligand>
        <name>Zn(2+)</name>
        <dbReference type="ChEBI" id="CHEBI:29105"/>
        <label>2</label>
    </ligand>
</feature>
<comment type="cofactor">
    <cofactor evidence="7">
        <name>Zn(2+)</name>
        <dbReference type="ChEBI" id="CHEBI:29105"/>
    </cofactor>
    <text evidence="7">Binds 3 Zn(2+) ions.</text>
</comment>
<dbReference type="RefSeq" id="WP_221250976.1">
    <property type="nucleotide sequence ID" value="NZ_AP024355.1"/>
</dbReference>
<evidence type="ECO:0000256" key="7">
    <source>
        <dbReference type="HAMAP-Rule" id="MF_00152"/>
    </source>
</evidence>
<reference evidence="9 10" key="1">
    <citation type="journal article" date="2016" name="C (Basel)">
        <title>Selective Growth of and Electricity Production by Marine Exoelectrogenic Bacteria in Self-Aggregated Hydrogel of Microbially Reduced Graphene Oxide.</title>
        <authorList>
            <person name="Yoshida N."/>
            <person name="Goto Y."/>
            <person name="Miyata Y."/>
        </authorList>
    </citation>
    <scope>NUCLEOTIDE SEQUENCE [LARGE SCALE GENOMIC DNA]</scope>
    <source>
        <strain evidence="9 10">NIT-T3</strain>
    </source>
</reference>
<evidence type="ECO:0000256" key="6">
    <source>
        <dbReference type="ARBA" id="ARBA00023204"/>
    </source>
</evidence>
<dbReference type="HAMAP" id="MF_00152">
    <property type="entry name" value="Nfo"/>
    <property type="match status" value="1"/>
</dbReference>
<keyword evidence="10" id="KW-1185">Reference proteome</keyword>
<feature type="binding site" evidence="7">
    <location>
        <position position="179"/>
    </location>
    <ligand>
        <name>Zn(2+)</name>
        <dbReference type="ChEBI" id="CHEBI:29105"/>
        <label>3</label>
    </ligand>
</feature>
<dbReference type="EMBL" id="AP024355">
    <property type="protein sequence ID" value="BCR03505.1"/>
    <property type="molecule type" value="Genomic_DNA"/>
</dbReference>
<dbReference type="SUPFAM" id="SSF51658">
    <property type="entry name" value="Xylose isomerase-like"/>
    <property type="match status" value="1"/>
</dbReference>
<dbReference type="NCBIfam" id="TIGR00587">
    <property type="entry name" value="nfo"/>
    <property type="match status" value="1"/>
</dbReference>
<evidence type="ECO:0000313" key="9">
    <source>
        <dbReference type="EMBL" id="BCR03505.1"/>
    </source>
</evidence>
<feature type="binding site" evidence="7">
    <location>
        <position position="228"/>
    </location>
    <ligand>
        <name>Zn(2+)</name>
        <dbReference type="ChEBI" id="CHEBI:29105"/>
        <label>3</label>
    </ligand>
</feature>
<evidence type="ECO:0000256" key="5">
    <source>
        <dbReference type="ARBA" id="ARBA00022833"/>
    </source>
</evidence>
<dbReference type="PROSITE" id="PS51432">
    <property type="entry name" value="AP_NUCLEASE_F2_4"/>
    <property type="match status" value="1"/>
</dbReference>
<keyword evidence="4 7" id="KW-0378">Hydrolase</keyword>
<evidence type="ECO:0000256" key="2">
    <source>
        <dbReference type="ARBA" id="ARBA00022723"/>
    </source>
</evidence>